<organism evidence="1 2">
    <name type="scientific">Candidatus Methanomarinus sp</name>
    <dbReference type="NCBI Taxonomy" id="3386244"/>
    <lineage>
        <taxon>Archaea</taxon>
        <taxon>Methanobacteriati</taxon>
        <taxon>Methanobacteriota</taxon>
        <taxon>Stenosarchaea group</taxon>
        <taxon>Methanomicrobia</taxon>
        <taxon>Methanosarcinales</taxon>
        <taxon>ANME-2 cluster</taxon>
        <taxon>Candidatus Methanocomedenaceae</taxon>
        <taxon>Candidatus Methanomarinus</taxon>
    </lineage>
</organism>
<dbReference type="Proteomes" id="UP000315423">
    <property type="component" value="Unassembled WGS sequence"/>
</dbReference>
<accession>A0AC61SAT4</accession>
<gene>
    <name evidence="1" type="ORF">C5S46_04835</name>
</gene>
<dbReference type="EMBL" id="QYBA01000160">
    <property type="protein sequence ID" value="TKY91627.1"/>
    <property type="molecule type" value="Genomic_DNA"/>
</dbReference>
<reference evidence="1" key="1">
    <citation type="submission" date="2018-09" db="EMBL/GenBank/DDBJ databases">
        <title>A genomic encyclopedia of anaerobic methanotrophic archaea.</title>
        <authorList>
            <person name="Skennerton C.T."/>
            <person name="Chadwick G.L."/>
            <person name="Laso-Perez R."/>
            <person name="Leu A.O."/>
            <person name="Speth D.R."/>
            <person name="Yu H."/>
            <person name="Morgan-Lang C."/>
            <person name="Hatzenpichler R."/>
            <person name="Goudeau D."/>
            <person name="Malmstrom R."/>
            <person name="Woyke T."/>
            <person name="Hallam S."/>
            <person name="Tyson G.W."/>
            <person name="Wegener G."/>
            <person name="Boetius A."/>
            <person name="Orphan V.J."/>
        </authorList>
    </citation>
    <scope>NUCLEOTIDE SEQUENCE</scope>
    <source>
        <strain evidence="1">CONS3730D10UFb2</strain>
    </source>
</reference>
<evidence type="ECO:0000313" key="1">
    <source>
        <dbReference type="EMBL" id="TKY91627.1"/>
    </source>
</evidence>
<protein>
    <submittedName>
        <fullName evidence="1">Uncharacterized protein</fullName>
    </submittedName>
</protein>
<evidence type="ECO:0000313" key="2">
    <source>
        <dbReference type="Proteomes" id="UP000315423"/>
    </source>
</evidence>
<proteinExistence type="predicted"/>
<sequence>MLRVILFILIILIIFILYKGYTTGIPGIKDHPLSNSINTPIPASSIPGESEWKDQGIILKAGDPGSWDVRLNGMISPCSIIKKDGTYFLYYIGSDGDRGPPHNDDGPRHRKLGVATSTDGIKFSRYSDNPILTFSPNSNEEEGIFSAGATLDDNKNIILYYGAMDARSSGSTTVDSDIRLAVSDNGFDFRDVKDVVSHSDSTVWGFGDELFPVSSFHINNKWYVYYTAKGDNNIMWDLGLAWGPDKENLPHTCPVLVSDDSNKGGCNIVMLNNDEIAFFISKNGSESYIEVRTAKTSDPGTLSEPLVKYIFDSYNAVVFYDQDIDTWFMYYLRDGDNSIRLKMVYPDEQNPR</sequence>
<comment type="caution">
    <text evidence="1">The sequence shown here is derived from an EMBL/GenBank/DDBJ whole genome shotgun (WGS) entry which is preliminary data.</text>
</comment>
<name>A0AC61SAT4_9EURY</name>